<reference evidence="13" key="1">
    <citation type="submission" date="2021-03" db="EMBL/GenBank/DDBJ databases">
        <title>novel species isolated from a fishpond in China.</title>
        <authorList>
            <person name="Lu H."/>
            <person name="Cai Z."/>
        </authorList>
    </citation>
    <scope>NUCLEOTIDE SEQUENCE</scope>
    <source>
        <strain evidence="13">JCM 30855</strain>
    </source>
</reference>
<keyword evidence="4 8" id="KW-0812">Transmembrane</keyword>
<keyword evidence="3 8" id="KW-1134">Transmembrane beta strand</keyword>
<dbReference type="Gene3D" id="2.170.130.10">
    <property type="entry name" value="TonB-dependent receptor, plug domain"/>
    <property type="match status" value="1"/>
</dbReference>
<dbReference type="EMBL" id="JAFKCV010000004">
    <property type="protein sequence ID" value="MBN7825553.1"/>
    <property type="molecule type" value="Genomic_DNA"/>
</dbReference>
<comment type="similarity">
    <text evidence="8 9">Belongs to the TonB-dependent receptor family.</text>
</comment>
<keyword evidence="14" id="KW-1185">Reference proteome</keyword>
<evidence type="ECO:0000256" key="5">
    <source>
        <dbReference type="ARBA" id="ARBA00023077"/>
    </source>
</evidence>
<evidence type="ECO:0000313" key="14">
    <source>
        <dbReference type="Proteomes" id="UP000664654"/>
    </source>
</evidence>
<keyword evidence="13" id="KW-0675">Receptor</keyword>
<feature type="domain" description="TonB-dependent receptor-like beta-barrel" evidence="11">
    <location>
        <begin position="386"/>
        <end position="922"/>
    </location>
</feature>
<keyword evidence="10" id="KW-0732">Signal</keyword>
<sequence>MNRGSKIALAVQLALAGSSASLLSSVALAQDNAEESVVEKIAVTGSRIQRVNMVSASPVTEITAADIAITGLTRVEDILNDMPALFAAQTGMAANGSTGTATLNLRNLGPTRTLVLVNGRRLPAGSPNAGGIAPDVNQIPASLIERIEVLTGGSSATYGSDAIAGVVNFILKDDFEGFSFDFQHSFYQHNNDNDLVQEQVRALGFELPDSNVRDGHSNDFSFMIGANTADGRGYVTMYATFRDIKALTQSERDYSACALFYDANNEFICGGSGTIPEGRFTDFVNYDYQVSGHEFVPRTSLYNYGPLNYYQRPDERKTFGALGQYEVNEHAEIYGEVSFMDDRSVAQIAPSGAFFVTSTLFCGNPLMSEQQFQTICASQGLTRDDTLTGVYIGRRNVEGAPRQDDLRHTSYRGVLGIRGIINDNWSYDMFANYGSVGFVQTYQNDLSTTRIIRALNVVDDGNGNAVCQSVIDGSDPACVPWNVFEEGAVTQAMLNYLVLPLYSRGDTTSTQVTGYVTGDLTEAGIMVPGTSTGVGVVAGVEYRRESLVFAPDQGFQSGDGAGQGGPTGAVSGAFNVKEFFGELNIPLVEDTAFADQLTLELAYRYSDYSTDQTTNTYKYAMNWEVSEDLRVRGSFQRAVRAGNVRDLFRPQTLGLFNMNDDPCGATGTMSLEDCVRTGLDPSQYKSPALTSPAGQYNTITGGNPNLEPEESDTLSFGLAFSPSFLPGFNMNIDYFNIDVQKAITNIPQTTILANCGATGDPTFCGLINRGPNGNLWVGTAAVTATDINIGYLETSGVDLEANYDMEIGEMGGLKIGLVGTWLDTLDNLPIPGGDVIECAGVWDRTSCGQPTPEWRHNLRLTWTTPWDASISATWRYLGEVDEYTGFNQPVGPTSFSAQNYLDLAGTWQAHENISVRLGINNVLDREPPLLPNAPTGSGNGNTFPGFYDGLGRYIFAGVTLTY</sequence>
<dbReference type="PANTHER" id="PTHR47234">
    <property type="match status" value="1"/>
</dbReference>
<name>A0A939IMQ7_9ALTE</name>
<dbReference type="Pfam" id="PF07715">
    <property type="entry name" value="Plug"/>
    <property type="match status" value="1"/>
</dbReference>
<comment type="subcellular location">
    <subcellularLocation>
        <location evidence="1 8">Cell outer membrane</location>
        <topology evidence="1 8">Multi-pass membrane protein</topology>
    </subcellularLocation>
</comment>
<dbReference type="GO" id="GO:0009279">
    <property type="term" value="C:cell outer membrane"/>
    <property type="evidence" value="ECO:0007669"/>
    <property type="project" value="UniProtKB-SubCell"/>
</dbReference>
<dbReference type="InterPro" id="IPR012910">
    <property type="entry name" value="Plug_dom"/>
</dbReference>
<evidence type="ECO:0000259" key="11">
    <source>
        <dbReference type="Pfam" id="PF00593"/>
    </source>
</evidence>
<comment type="caution">
    <text evidence="13">The sequence shown here is derived from an EMBL/GenBank/DDBJ whole genome shotgun (WGS) entry which is preliminary data.</text>
</comment>
<evidence type="ECO:0000259" key="12">
    <source>
        <dbReference type="Pfam" id="PF07715"/>
    </source>
</evidence>
<dbReference type="Pfam" id="PF00593">
    <property type="entry name" value="TonB_dep_Rec_b-barrel"/>
    <property type="match status" value="1"/>
</dbReference>
<feature type="chain" id="PRO_5036699618" evidence="10">
    <location>
        <begin position="30"/>
        <end position="962"/>
    </location>
</feature>
<dbReference type="SUPFAM" id="SSF56935">
    <property type="entry name" value="Porins"/>
    <property type="match status" value="1"/>
</dbReference>
<evidence type="ECO:0000256" key="8">
    <source>
        <dbReference type="PROSITE-ProRule" id="PRU01360"/>
    </source>
</evidence>
<dbReference type="AlphaFoldDB" id="A0A939IMQ7"/>
<dbReference type="InterPro" id="IPR036942">
    <property type="entry name" value="Beta-barrel_TonB_sf"/>
</dbReference>
<keyword evidence="2 8" id="KW-0813">Transport</keyword>
<evidence type="ECO:0000256" key="6">
    <source>
        <dbReference type="ARBA" id="ARBA00023136"/>
    </source>
</evidence>
<dbReference type="InterPro" id="IPR000531">
    <property type="entry name" value="Beta-barrel_TonB"/>
</dbReference>
<keyword evidence="5 9" id="KW-0798">TonB box</keyword>
<evidence type="ECO:0000256" key="4">
    <source>
        <dbReference type="ARBA" id="ARBA00022692"/>
    </source>
</evidence>
<evidence type="ECO:0000313" key="13">
    <source>
        <dbReference type="EMBL" id="MBN7825553.1"/>
    </source>
</evidence>
<dbReference type="PROSITE" id="PS52016">
    <property type="entry name" value="TONB_DEPENDENT_REC_3"/>
    <property type="match status" value="1"/>
</dbReference>
<evidence type="ECO:0000256" key="7">
    <source>
        <dbReference type="ARBA" id="ARBA00023237"/>
    </source>
</evidence>
<keyword evidence="7 8" id="KW-0998">Cell outer membrane</keyword>
<evidence type="ECO:0000256" key="1">
    <source>
        <dbReference type="ARBA" id="ARBA00004571"/>
    </source>
</evidence>
<dbReference type="RefSeq" id="WP_206573656.1">
    <property type="nucleotide sequence ID" value="NZ_JAFKCV010000004.1"/>
</dbReference>
<feature type="domain" description="TonB-dependent receptor plug" evidence="12">
    <location>
        <begin position="55"/>
        <end position="166"/>
    </location>
</feature>
<evidence type="ECO:0000256" key="3">
    <source>
        <dbReference type="ARBA" id="ARBA00022452"/>
    </source>
</evidence>
<dbReference type="PANTHER" id="PTHR47234:SF2">
    <property type="entry name" value="TONB-DEPENDENT RECEPTOR"/>
    <property type="match status" value="1"/>
</dbReference>
<feature type="signal peptide" evidence="10">
    <location>
        <begin position="1"/>
        <end position="29"/>
    </location>
</feature>
<dbReference type="Gene3D" id="2.40.170.20">
    <property type="entry name" value="TonB-dependent receptor, beta-barrel domain"/>
    <property type="match status" value="1"/>
</dbReference>
<gene>
    <name evidence="13" type="ORF">J0A66_09995</name>
</gene>
<dbReference type="InterPro" id="IPR039426">
    <property type="entry name" value="TonB-dep_rcpt-like"/>
</dbReference>
<dbReference type="InterPro" id="IPR037066">
    <property type="entry name" value="Plug_dom_sf"/>
</dbReference>
<evidence type="ECO:0000256" key="2">
    <source>
        <dbReference type="ARBA" id="ARBA00022448"/>
    </source>
</evidence>
<accession>A0A939IMQ7</accession>
<proteinExistence type="inferred from homology"/>
<organism evidence="13 14">
    <name type="scientific">Bowmanella dokdonensis</name>
    <dbReference type="NCBI Taxonomy" id="751969"/>
    <lineage>
        <taxon>Bacteria</taxon>
        <taxon>Pseudomonadati</taxon>
        <taxon>Pseudomonadota</taxon>
        <taxon>Gammaproteobacteria</taxon>
        <taxon>Alteromonadales</taxon>
        <taxon>Alteromonadaceae</taxon>
        <taxon>Bowmanella</taxon>
    </lineage>
</organism>
<dbReference type="Proteomes" id="UP000664654">
    <property type="component" value="Unassembled WGS sequence"/>
</dbReference>
<keyword evidence="6 8" id="KW-0472">Membrane</keyword>
<protein>
    <submittedName>
        <fullName evidence="13">TonB-dependent receptor</fullName>
    </submittedName>
</protein>
<evidence type="ECO:0000256" key="10">
    <source>
        <dbReference type="SAM" id="SignalP"/>
    </source>
</evidence>
<evidence type="ECO:0000256" key="9">
    <source>
        <dbReference type="RuleBase" id="RU003357"/>
    </source>
</evidence>